<dbReference type="Proteomes" id="UP001219518">
    <property type="component" value="Unassembled WGS sequence"/>
</dbReference>
<keyword evidence="2" id="KW-1185">Reference proteome</keyword>
<comment type="caution">
    <text evidence="1">The sequence shown here is derived from an EMBL/GenBank/DDBJ whole genome shotgun (WGS) entry which is preliminary data.</text>
</comment>
<evidence type="ECO:0000313" key="2">
    <source>
        <dbReference type="Proteomes" id="UP001219518"/>
    </source>
</evidence>
<name>A0AAE1LC91_9NEOP</name>
<dbReference type="EMBL" id="JAHWGI010000376">
    <property type="protein sequence ID" value="KAK3914328.1"/>
    <property type="molecule type" value="Genomic_DNA"/>
</dbReference>
<reference evidence="1" key="2">
    <citation type="journal article" date="2023" name="BMC Genomics">
        <title>Pest status, molecular evolution, and epigenetic factors derived from the genome assembly of Frankliniella fusca, a thysanopteran phytovirus vector.</title>
        <authorList>
            <person name="Catto M.A."/>
            <person name="Labadie P.E."/>
            <person name="Jacobson A.L."/>
            <person name="Kennedy G.G."/>
            <person name="Srinivasan R."/>
            <person name="Hunt B.G."/>
        </authorList>
    </citation>
    <scope>NUCLEOTIDE SEQUENCE</scope>
    <source>
        <strain evidence="1">PL_HMW_Pooled</strain>
    </source>
</reference>
<accession>A0AAE1LC91</accession>
<dbReference type="AlphaFoldDB" id="A0AAE1LC91"/>
<gene>
    <name evidence="1" type="ORF">KUF71_023729</name>
</gene>
<protein>
    <submittedName>
        <fullName evidence="1">Phosphoenolpyruvate carboxykinase [GTP]</fullName>
    </submittedName>
</protein>
<reference evidence="1" key="1">
    <citation type="submission" date="2021-07" db="EMBL/GenBank/DDBJ databases">
        <authorList>
            <person name="Catto M.A."/>
            <person name="Jacobson A."/>
            <person name="Kennedy G."/>
            <person name="Labadie P."/>
            <person name="Hunt B.G."/>
            <person name="Srinivasan R."/>
        </authorList>
    </citation>
    <scope>NUCLEOTIDE SEQUENCE</scope>
    <source>
        <strain evidence="1">PL_HMW_Pooled</strain>
        <tissue evidence="1">Head</tissue>
    </source>
</reference>
<evidence type="ECO:0000313" key="1">
    <source>
        <dbReference type="EMBL" id="KAK3914328.1"/>
    </source>
</evidence>
<proteinExistence type="predicted"/>
<organism evidence="1 2">
    <name type="scientific">Frankliniella fusca</name>
    <dbReference type="NCBI Taxonomy" id="407009"/>
    <lineage>
        <taxon>Eukaryota</taxon>
        <taxon>Metazoa</taxon>
        <taxon>Ecdysozoa</taxon>
        <taxon>Arthropoda</taxon>
        <taxon>Hexapoda</taxon>
        <taxon>Insecta</taxon>
        <taxon>Pterygota</taxon>
        <taxon>Neoptera</taxon>
        <taxon>Paraneoptera</taxon>
        <taxon>Thysanoptera</taxon>
        <taxon>Terebrantia</taxon>
        <taxon>Thripoidea</taxon>
        <taxon>Thripidae</taxon>
        <taxon>Frankliniella</taxon>
    </lineage>
</organism>
<sequence>MCVAAGELRLDIPLQAEHSKNKGFVCFWWRNACLGAGFITHRLSCCSVKLRRLYPQSLNGLVKSDVPVVPTISSEHSDGRRCHGGMGRLLHRPFFHLSYCSCCNSATLANWYKFKVPELFNVEYQSLVMTMVLLTRVRIICKEGGKLNSFNIQGRLSSILPSKWYLSDAALCWNCKSGVERFSNVESEMRIRPSSSCVLLSGSFQAARSP</sequence>